<accession>X1RER8</accession>
<proteinExistence type="predicted"/>
<organism evidence="1">
    <name type="scientific">marine sediment metagenome</name>
    <dbReference type="NCBI Taxonomy" id="412755"/>
    <lineage>
        <taxon>unclassified sequences</taxon>
        <taxon>metagenomes</taxon>
        <taxon>ecological metagenomes</taxon>
    </lineage>
</organism>
<reference evidence="1" key="1">
    <citation type="journal article" date="2014" name="Front. Microbiol.">
        <title>High frequency of phylogenetically diverse reductive dehalogenase-homologous genes in deep subseafloor sedimentary metagenomes.</title>
        <authorList>
            <person name="Kawai M."/>
            <person name="Futagami T."/>
            <person name="Toyoda A."/>
            <person name="Takaki Y."/>
            <person name="Nishi S."/>
            <person name="Hori S."/>
            <person name="Arai W."/>
            <person name="Tsubouchi T."/>
            <person name="Morono Y."/>
            <person name="Uchiyama I."/>
            <person name="Ito T."/>
            <person name="Fujiyama A."/>
            <person name="Inagaki F."/>
            <person name="Takami H."/>
        </authorList>
    </citation>
    <scope>NUCLEOTIDE SEQUENCE</scope>
    <source>
        <strain evidence="1">Expedition CK06-06</strain>
    </source>
</reference>
<protein>
    <submittedName>
        <fullName evidence="1">Uncharacterized protein</fullName>
    </submittedName>
</protein>
<evidence type="ECO:0000313" key="1">
    <source>
        <dbReference type="EMBL" id="GAI79098.1"/>
    </source>
</evidence>
<gene>
    <name evidence="1" type="ORF">S12H4_20908</name>
</gene>
<sequence length="40" mass="4591">MGQIKNQENLKIGMKLTPEFKKLTDNLDGQKIFGLIFKPI</sequence>
<name>X1RER8_9ZZZZ</name>
<dbReference type="EMBL" id="BARW01010668">
    <property type="protein sequence ID" value="GAI79098.1"/>
    <property type="molecule type" value="Genomic_DNA"/>
</dbReference>
<comment type="caution">
    <text evidence="1">The sequence shown here is derived from an EMBL/GenBank/DDBJ whole genome shotgun (WGS) entry which is preliminary data.</text>
</comment>
<dbReference type="AlphaFoldDB" id="X1RER8"/>